<feature type="compositionally biased region" description="Basic and acidic residues" evidence="7">
    <location>
        <begin position="749"/>
        <end position="758"/>
    </location>
</feature>
<sequence>MSGPSTGPGKTAPKLCDDFLNFDPFRSAPGRNLLADHSPPVGEGPLLSWSDGCKHEYFTKHVQSVLPPLDLRPDGTTQYKLAAVCKKCRLHAVIFMNFARATNPCPNADHPLHHFQRQPYEDDNNDSQIKYAWQCSASQCEAHLAVVYTIPRLSEQERILLTDTEQLKRRYEATVNQDHNRDGLRQATPMEALSRLRKYISDSLSPTHTKRAFPANNKRFMEAFGVRGEDCMELLTRLGFKYADAEWTLPNPPEIDDRSQADGGSQRELLEDVVCELTALMYKTAADTGSMNPAAAEGWPSSNRDLERTLAAQGYQRHSSLRRPNTANEELPYFASLGVLPDFSDSLIEFAFDRQLDCDPERQAYYYECLQIISESRHTEQLQTKVVLLQSEGLVSRRDLAAAYLSLGLQRPTGEQIVSEQHILSSFQARQANVSPATAAELRQALYKIGQHRDSKMLMNASQQTVETYEDAIAWLGNDVNEGTPDDIILVIAATKMDTPSDSETTKKAISIIARKRNSNSMNDWLLTGRSDGTSMSVDEALRHLGIEQSLDKVDKDMLQLQIASARDDKPGEQTEKAIKTIEQALGSSSGYTQTTTMQHHAPATWPVGLKSHGNTCYLNSLLQYYFCIKPFRKIILDYGKYKLDLKEIHEKRHRVGGRMISAQEIKAGQRFAKDLQSLFQRMIAEPSMEVKPEKDMVSRAFLEAEQYDQLPSSAMDEEIVWEKPSSTKGAEGTLSQSQNQPPTNGDDGTNKMRKESDASSITLQASANGDDDAPMSNSGAAPPTPPLSPVDKAADEIELVAGKPPLPPRRRFTNAQLEKASDTALSKAEAKAAMQQDVSEVHDNATQRLRAGLRVDGADANDEQQDVLRALYTIAINNTTFNRDGTSDKPMLRPEPDLALNVPLADTDIYSALDEILDPQPSNTKPGASVYSSLMQPLPQILQIKSPRINWDAKTQAAKKYDATMRLVDELYLDRYCDDSDPNILATRKKCWGWRKQLRALEKEKKELTSASPALDLNSVSAMAEASRFLESIEDIDKDLADIDAAPLDIATNLAVHLSTAAAEQATRLKKIDAEIDDLKGLLAPQFEDAKKIKYRLAVVFFHRGNTSGGHYWVCIHDFTNDIWRTYNDETVSEVPKSDLKQIFEAQGFTQGTPTYMVYVRDDEKEQLVQPLCREPGEVVPGQAWAAEEIKVDAMETSDPKAWNPKAAEAPADGTVNMAMVQEGGEKSWDNSRQVADADW</sequence>
<dbReference type="InterPro" id="IPR038765">
    <property type="entry name" value="Papain-like_cys_pep_sf"/>
</dbReference>
<dbReference type="InterPro" id="IPR018200">
    <property type="entry name" value="USP_CS"/>
</dbReference>
<reference evidence="9" key="1">
    <citation type="submission" date="2023-07" db="EMBL/GenBank/DDBJ databases">
        <title>Black Yeasts Isolated from many extreme environments.</title>
        <authorList>
            <person name="Coleine C."/>
            <person name="Stajich J.E."/>
            <person name="Selbmann L."/>
        </authorList>
    </citation>
    <scope>NUCLEOTIDE SEQUENCE</scope>
    <source>
        <strain evidence="9">CCFEE 5485</strain>
    </source>
</reference>
<organism evidence="9 10">
    <name type="scientific">Recurvomyces mirabilis</name>
    <dbReference type="NCBI Taxonomy" id="574656"/>
    <lineage>
        <taxon>Eukaryota</taxon>
        <taxon>Fungi</taxon>
        <taxon>Dikarya</taxon>
        <taxon>Ascomycota</taxon>
        <taxon>Pezizomycotina</taxon>
        <taxon>Dothideomycetes</taxon>
        <taxon>Dothideomycetidae</taxon>
        <taxon>Mycosphaerellales</taxon>
        <taxon>Teratosphaeriaceae</taxon>
        <taxon>Recurvomyces</taxon>
    </lineage>
</organism>
<accession>A0AAE0WST6</accession>
<dbReference type="GeneID" id="89959755"/>
<evidence type="ECO:0000256" key="3">
    <source>
        <dbReference type="ARBA" id="ARBA00022670"/>
    </source>
</evidence>
<dbReference type="PROSITE" id="PS00972">
    <property type="entry name" value="USP_1"/>
    <property type="match status" value="1"/>
</dbReference>
<evidence type="ECO:0000259" key="8">
    <source>
        <dbReference type="PROSITE" id="PS50235"/>
    </source>
</evidence>
<dbReference type="PANTHER" id="PTHR43982:SF6">
    <property type="entry name" value="UBIQUITIN CARBOXYL-TERMINAL HYDROLASE 2-RELATED"/>
    <property type="match status" value="1"/>
</dbReference>
<dbReference type="Pfam" id="PF13446">
    <property type="entry name" value="RPT"/>
    <property type="match status" value="3"/>
</dbReference>
<evidence type="ECO:0000256" key="5">
    <source>
        <dbReference type="ARBA" id="ARBA00022801"/>
    </source>
</evidence>
<dbReference type="InterPro" id="IPR001394">
    <property type="entry name" value="Peptidase_C19_UCH"/>
</dbReference>
<feature type="domain" description="USP" evidence="8">
    <location>
        <begin position="608"/>
        <end position="1163"/>
    </location>
</feature>
<dbReference type="GO" id="GO:0016579">
    <property type="term" value="P:protein deubiquitination"/>
    <property type="evidence" value="ECO:0007669"/>
    <property type="project" value="InterPro"/>
</dbReference>
<dbReference type="SUPFAM" id="SSF54001">
    <property type="entry name" value="Cysteine proteinases"/>
    <property type="match status" value="1"/>
</dbReference>
<keyword evidence="4" id="KW-0833">Ubl conjugation pathway</keyword>
<dbReference type="EMBL" id="JAUTXT010000007">
    <property type="protein sequence ID" value="KAK3677353.1"/>
    <property type="molecule type" value="Genomic_DNA"/>
</dbReference>
<proteinExistence type="predicted"/>
<keyword evidence="5 9" id="KW-0378">Hydrolase</keyword>
<dbReference type="GO" id="GO:0061136">
    <property type="term" value="P:regulation of proteasomal protein catabolic process"/>
    <property type="evidence" value="ECO:0007669"/>
    <property type="project" value="TreeGrafter"/>
</dbReference>
<evidence type="ECO:0000256" key="7">
    <source>
        <dbReference type="SAM" id="MobiDB-lite"/>
    </source>
</evidence>
<protein>
    <recommendedName>
        <fullName evidence="2">ubiquitinyl hydrolase 1</fullName>
        <ecNumber evidence="2">3.4.19.12</ecNumber>
    </recommendedName>
</protein>
<evidence type="ECO:0000256" key="2">
    <source>
        <dbReference type="ARBA" id="ARBA00012759"/>
    </source>
</evidence>
<feature type="compositionally biased region" description="Polar residues" evidence="7">
    <location>
        <begin position="759"/>
        <end position="768"/>
    </location>
</feature>
<comment type="caution">
    <text evidence="9">The sequence shown here is derived from an EMBL/GenBank/DDBJ whole genome shotgun (WGS) entry which is preliminary data.</text>
</comment>
<keyword evidence="6" id="KW-0788">Thiol protease</keyword>
<feature type="region of interest" description="Disordered" evidence="7">
    <location>
        <begin position="724"/>
        <end position="791"/>
    </location>
</feature>
<evidence type="ECO:0000256" key="1">
    <source>
        <dbReference type="ARBA" id="ARBA00000707"/>
    </source>
</evidence>
<evidence type="ECO:0000256" key="6">
    <source>
        <dbReference type="ARBA" id="ARBA00022807"/>
    </source>
</evidence>
<keyword evidence="10" id="KW-1185">Reference proteome</keyword>
<dbReference type="PROSITE" id="PS50235">
    <property type="entry name" value="USP_3"/>
    <property type="match status" value="1"/>
</dbReference>
<feature type="compositionally biased region" description="Polar residues" evidence="7">
    <location>
        <begin position="725"/>
        <end position="748"/>
    </location>
</feature>
<dbReference type="InterPro" id="IPR028889">
    <property type="entry name" value="USP"/>
</dbReference>
<dbReference type="RefSeq" id="XP_064697158.1">
    <property type="nucleotide sequence ID" value="XM_064835223.1"/>
</dbReference>
<dbReference type="InterPro" id="IPR025305">
    <property type="entry name" value="UCH_repeat_domain"/>
</dbReference>
<dbReference type="GO" id="GO:0043161">
    <property type="term" value="P:proteasome-mediated ubiquitin-dependent protein catabolic process"/>
    <property type="evidence" value="ECO:0007669"/>
    <property type="project" value="InterPro"/>
</dbReference>
<comment type="catalytic activity">
    <reaction evidence="1">
        <text>Thiol-dependent hydrolysis of ester, thioester, amide, peptide and isopeptide bonds formed by the C-terminal Gly of ubiquitin (a 76-residue protein attached to proteins as an intracellular targeting signal).</text>
        <dbReference type="EC" id="3.4.19.12"/>
    </reaction>
</comment>
<evidence type="ECO:0000313" key="10">
    <source>
        <dbReference type="Proteomes" id="UP001274830"/>
    </source>
</evidence>
<dbReference type="GO" id="GO:0070628">
    <property type="term" value="F:proteasome binding"/>
    <property type="evidence" value="ECO:0007669"/>
    <property type="project" value="TreeGrafter"/>
</dbReference>
<dbReference type="AlphaFoldDB" id="A0AAE0WST6"/>
<dbReference type="InterPro" id="IPR044635">
    <property type="entry name" value="UBP14-like"/>
</dbReference>
<dbReference type="Proteomes" id="UP001274830">
    <property type="component" value="Unassembled WGS sequence"/>
</dbReference>
<dbReference type="Pfam" id="PF00443">
    <property type="entry name" value="UCH"/>
    <property type="match status" value="1"/>
</dbReference>
<dbReference type="Gene3D" id="3.90.70.10">
    <property type="entry name" value="Cysteine proteinases"/>
    <property type="match status" value="2"/>
</dbReference>
<dbReference type="EC" id="3.4.19.12" evidence="2"/>
<name>A0AAE0WST6_9PEZI</name>
<dbReference type="PANTHER" id="PTHR43982">
    <property type="entry name" value="UBIQUITIN CARBOXYL-TERMINAL HYDROLASE"/>
    <property type="match status" value="1"/>
</dbReference>
<dbReference type="GO" id="GO:0004843">
    <property type="term" value="F:cysteine-type deubiquitinase activity"/>
    <property type="evidence" value="ECO:0007669"/>
    <property type="project" value="UniProtKB-EC"/>
</dbReference>
<evidence type="ECO:0000313" key="9">
    <source>
        <dbReference type="EMBL" id="KAK3677353.1"/>
    </source>
</evidence>
<gene>
    <name evidence="9" type="primary">UBP2</name>
    <name evidence="9" type="ORF">LTR78_002891</name>
</gene>
<evidence type="ECO:0000256" key="4">
    <source>
        <dbReference type="ARBA" id="ARBA00022786"/>
    </source>
</evidence>
<keyword evidence="3 9" id="KW-0645">Protease</keyword>